<evidence type="ECO:0000256" key="1">
    <source>
        <dbReference type="ARBA" id="ARBA00007569"/>
    </source>
</evidence>
<accession>A0A1F2PC77</accession>
<dbReference type="GO" id="GO:0008137">
    <property type="term" value="F:NADH dehydrogenase (ubiquinone) activity"/>
    <property type="evidence" value="ECO:0007669"/>
    <property type="project" value="InterPro"/>
</dbReference>
<dbReference type="Pfam" id="PF00329">
    <property type="entry name" value="Complex1_30kDa"/>
    <property type="match status" value="1"/>
</dbReference>
<keyword evidence="5" id="KW-1185">Reference proteome</keyword>
<keyword evidence="2" id="KW-0813">Transport</keyword>
<protein>
    <submittedName>
        <fullName evidence="4">F420H2:quinone oxidoreductase subunit C</fullName>
    </submittedName>
</protein>
<feature type="domain" description="NADH:ubiquinone oxidoreductase 30kDa subunit" evidence="3">
    <location>
        <begin position="21"/>
        <end position="136"/>
    </location>
</feature>
<evidence type="ECO:0000256" key="2">
    <source>
        <dbReference type="ARBA" id="ARBA00022448"/>
    </source>
</evidence>
<dbReference type="STRING" id="1838285.SCAL_000524"/>
<dbReference type="InterPro" id="IPR001268">
    <property type="entry name" value="NADH_UbQ_OxRdtase_30kDa_su"/>
</dbReference>
<evidence type="ECO:0000313" key="4">
    <source>
        <dbReference type="EMBL" id="OFV68848.1"/>
    </source>
</evidence>
<dbReference type="Gene3D" id="3.30.460.80">
    <property type="entry name" value="NADH:ubiquinone oxidoreductase, 30kDa subunit"/>
    <property type="match status" value="1"/>
</dbReference>
<comment type="similarity">
    <text evidence="1">Belongs to the complex I 30 kDa subunit family.</text>
</comment>
<gene>
    <name evidence="4" type="ORF">SCAL_000524</name>
</gene>
<dbReference type="InterPro" id="IPR010218">
    <property type="entry name" value="NADH_DH_suC"/>
</dbReference>
<comment type="caution">
    <text evidence="4">The sequence shown here is derived from an EMBL/GenBank/DDBJ whole genome shotgun (WGS) entry which is preliminary data.</text>
</comment>
<sequence>MSEELLNEFPHVVKSEDGLLLVEPDQIIEVCTFLKNKGFDFLEAITGADFEEYLEVIYNIASYSKPDRIMLTVRISKDNPILPTVTSLWRGANWHEREAYDMFGIKFKGHPKLARILLPDSWDGYPLLKSYPLDKEQKVELEDETGVEICQI</sequence>
<dbReference type="EMBL" id="LYOS01000001">
    <property type="protein sequence ID" value="OFV68848.1"/>
    <property type="molecule type" value="Genomic_DNA"/>
</dbReference>
<evidence type="ECO:0000313" key="5">
    <source>
        <dbReference type="Proteomes" id="UP000186940"/>
    </source>
</evidence>
<dbReference type="GO" id="GO:0016651">
    <property type="term" value="F:oxidoreductase activity, acting on NAD(P)H"/>
    <property type="evidence" value="ECO:0007669"/>
    <property type="project" value="InterPro"/>
</dbReference>
<dbReference type="InterPro" id="IPR037232">
    <property type="entry name" value="NADH_quin_OxRdtase_su_C/D-like"/>
</dbReference>
<dbReference type="AlphaFoldDB" id="A0A1F2PC77"/>
<dbReference type="PANTHER" id="PTHR10884:SF14">
    <property type="entry name" value="NADH DEHYDROGENASE [UBIQUINONE] IRON-SULFUR PROTEIN 3, MITOCHONDRIAL"/>
    <property type="match status" value="1"/>
</dbReference>
<dbReference type="Proteomes" id="UP000186940">
    <property type="component" value="Unassembled WGS sequence"/>
</dbReference>
<dbReference type="NCBIfam" id="TIGR01961">
    <property type="entry name" value="NuoC_fam"/>
    <property type="match status" value="1"/>
</dbReference>
<dbReference type="SUPFAM" id="SSF143243">
    <property type="entry name" value="Nqo5-like"/>
    <property type="match status" value="1"/>
</dbReference>
<proteinExistence type="inferred from homology"/>
<name>A0A1F2PC77_9EURY</name>
<dbReference type="HAMAP" id="MF_01357">
    <property type="entry name" value="NDH1_NuoC"/>
    <property type="match status" value="1"/>
</dbReference>
<evidence type="ECO:0000259" key="3">
    <source>
        <dbReference type="Pfam" id="PF00329"/>
    </source>
</evidence>
<dbReference type="PATRIC" id="fig|1838285.3.peg.532"/>
<organism evidence="4 5">
    <name type="scientific">Candidatus Syntropharchaeum caldarium</name>
    <dbReference type="NCBI Taxonomy" id="1838285"/>
    <lineage>
        <taxon>Archaea</taxon>
        <taxon>Methanobacteriati</taxon>
        <taxon>Methanobacteriota</taxon>
        <taxon>Stenosarchaea group</taxon>
        <taxon>Methanomicrobia</taxon>
        <taxon>Methanosarcinales</taxon>
        <taxon>ANME-2 cluster</taxon>
        <taxon>Candidatus Syntropharchaeum</taxon>
    </lineage>
</organism>
<dbReference type="PANTHER" id="PTHR10884">
    <property type="entry name" value="NADH DEHYDROGENASE UBIQUINONE IRON-SULFUR PROTEIN 3"/>
    <property type="match status" value="1"/>
</dbReference>
<reference evidence="4" key="1">
    <citation type="submission" date="2016-05" db="EMBL/GenBank/DDBJ databases">
        <title>Microbial consortia oxidize butane by reversing methanogenesis.</title>
        <authorList>
            <person name="Laso-Perez R."/>
            <person name="Richter M."/>
            <person name="Wegener G."/>
            <person name="Musat F."/>
        </authorList>
    </citation>
    <scope>NUCLEOTIDE SEQUENCE [LARGE SCALE GENOMIC DNA]</scope>
    <source>
        <strain evidence="4">BOX2</strain>
    </source>
</reference>